<protein>
    <submittedName>
        <fullName evidence="1">Uncharacterized protein</fullName>
    </submittedName>
</protein>
<dbReference type="OrthoDB" id="5337308at2759"/>
<name>A0A6A6IVI0_9PLEO</name>
<dbReference type="Proteomes" id="UP000800094">
    <property type="component" value="Unassembled WGS sequence"/>
</dbReference>
<dbReference type="EMBL" id="ML987190">
    <property type="protein sequence ID" value="KAF2254561.1"/>
    <property type="molecule type" value="Genomic_DNA"/>
</dbReference>
<dbReference type="AlphaFoldDB" id="A0A6A6IVI0"/>
<sequence length="132" mass="15224">MMYYSDYDAGLEFTPQRNSAQSPYGYDDLEDWGYEEYEVSNKDYDYINPQYSGIGPALRSLGISDKATHDGGFWEPCWISHGKIPLNDVQTYVGPDGWTRRVGSESGTTSKHKTAWLTMLSDHWCRLRVRHQ</sequence>
<organism evidence="1 2">
    <name type="scientific">Trematosphaeria pertusa</name>
    <dbReference type="NCBI Taxonomy" id="390896"/>
    <lineage>
        <taxon>Eukaryota</taxon>
        <taxon>Fungi</taxon>
        <taxon>Dikarya</taxon>
        <taxon>Ascomycota</taxon>
        <taxon>Pezizomycotina</taxon>
        <taxon>Dothideomycetes</taxon>
        <taxon>Pleosporomycetidae</taxon>
        <taxon>Pleosporales</taxon>
        <taxon>Massarineae</taxon>
        <taxon>Trematosphaeriaceae</taxon>
        <taxon>Trematosphaeria</taxon>
    </lineage>
</organism>
<dbReference type="RefSeq" id="XP_033689565.1">
    <property type="nucleotide sequence ID" value="XM_033819810.1"/>
</dbReference>
<gene>
    <name evidence="1" type="ORF">BU26DRAFT_140710</name>
</gene>
<reference evidence="1" key="1">
    <citation type="journal article" date="2020" name="Stud. Mycol.">
        <title>101 Dothideomycetes genomes: a test case for predicting lifestyles and emergence of pathogens.</title>
        <authorList>
            <person name="Haridas S."/>
            <person name="Albert R."/>
            <person name="Binder M."/>
            <person name="Bloem J."/>
            <person name="Labutti K."/>
            <person name="Salamov A."/>
            <person name="Andreopoulos B."/>
            <person name="Baker S."/>
            <person name="Barry K."/>
            <person name="Bills G."/>
            <person name="Bluhm B."/>
            <person name="Cannon C."/>
            <person name="Castanera R."/>
            <person name="Culley D."/>
            <person name="Daum C."/>
            <person name="Ezra D."/>
            <person name="Gonzalez J."/>
            <person name="Henrissat B."/>
            <person name="Kuo A."/>
            <person name="Liang C."/>
            <person name="Lipzen A."/>
            <person name="Lutzoni F."/>
            <person name="Magnuson J."/>
            <person name="Mondo S."/>
            <person name="Nolan M."/>
            <person name="Ohm R."/>
            <person name="Pangilinan J."/>
            <person name="Park H.-J."/>
            <person name="Ramirez L."/>
            <person name="Alfaro M."/>
            <person name="Sun H."/>
            <person name="Tritt A."/>
            <person name="Yoshinaga Y."/>
            <person name="Zwiers L.-H."/>
            <person name="Turgeon B."/>
            <person name="Goodwin S."/>
            <person name="Spatafora J."/>
            <person name="Crous P."/>
            <person name="Grigoriev I."/>
        </authorList>
    </citation>
    <scope>NUCLEOTIDE SEQUENCE</scope>
    <source>
        <strain evidence="1">CBS 122368</strain>
    </source>
</reference>
<accession>A0A6A6IVI0</accession>
<proteinExistence type="predicted"/>
<evidence type="ECO:0000313" key="2">
    <source>
        <dbReference type="Proteomes" id="UP000800094"/>
    </source>
</evidence>
<dbReference type="GeneID" id="54573140"/>
<evidence type="ECO:0000313" key="1">
    <source>
        <dbReference type="EMBL" id="KAF2254561.1"/>
    </source>
</evidence>
<keyword evidence="2" id="KW-1185">Reference proteome</keyword>